<evidence type="ECO:0000256" key="12">
    <source>
        <dbReference type="SAM" id="Coils"/>
    </source>
</evidence>
<dbReference type="InterPro" id="IPR050736">
    <property type="entry name" value="Sensor_HK_Regulatory"/>
</dbReference>
<comment type="catalytic activity">
    <reaction evidence="1">
        <text>ATP + protein L-histidine = ADP + protein N-phospho-L-histidine.</text>
        <dbReference type="EC" id="2.7.13.3"/>
    </reaction>
</comment>
<evidence type="ECO:0000256" key="10">
    <source>
        <dbReference type="ARBA" id="ARBA00023012"/>
    </source>
</evidence>
<evidence type="ECO:0000313" key="14">
    <source>
        <dbReference type="EMBL" id="MUG73834.1"/>
    </source>
</evidence>
<keyword evidence="7" id="KW-0547">Nucleotide-binding</keyword>
<protein>
    <recommendedName>
        <fullName evidence="3">histidine kinase</fullName>
        <ecNumber evidence="3">2.7.13.3</ecNumber>
    </recommendedName>
</protein>
<dbReference type="GO" id="GO:0005524">
    <property type="term" value="F:ATP binding"/>
    <property type="evidence" value="ECO:0007669"/>
    <property type="project" value="UniProtKB-KW"/>
</dbReference>
<keyword evidence="11" id="KW-0472">Membrane</keyword>
<keyword evidence="10" id="KW-0902">Two-component regulatory system</keyword>
<accession>A0A7X2ZFD1</accession>
<evidence type="ECO:0000313" key="15">
    <source>
        <dbReference type="Proteomes" id="UP000450917"/>
    </source>
</evidence>
<dbReference type="Pfam" id="PF02518">
    <property type="entry name" value="HATPase_c"/>
    <property type="match status" value="1"/>
</dbReference>
<keyword evidence="15" id="KW-1185">Reference proteome</keyword>
<dbReference type="InterPro" id="IPR003661">
    <property type="entry name" value="HisK_dim/P_dom"/>
</dbReference>
<dbReference type="EC" id="2.7.13.3" evidence="3"/>
<sequence length="339" mass="38157">MSQKDRDTSYSRLFAEELRLAEEAKEVVRDRALSGKELYKLHQELAGQYEKLLKTTIKLSRISDIQGKKLKEQEQEIQTANESLKHLEKLRQRLIADISHELGTPMVAVQGYVKALLDGVIQPEEKYMRLIYDRVLTVNHLIKDLFLLSTFQANQNHFEHQRIEIGAFVRAVERKFMPDCERAGIAFDMEMPGEGADPVIVWGDPVRLDQVFENLLRNAMKFTQAGGSIRLCSEFQPKYEGALLGHWFVKVSDSGIGIAEEEVPHVFERFYRSKRASANGIEGTGLGLAITKEIIQKHGGEIGVTSRAGEGSTFFFLIPAESVTSVDGQTRSMIKGGLS</sequence>
<dbReference type="Pfam" id="PF00512">
    <property type="entry name" value="HisKA"/>
    <property type="match status" value="1"/>
</dbReference>
<comment type="caution">
    <text evidence="14">The sequence shown here is derived from an EMBL/GenBank/DDBJ whole genome shotgun (WGS) entry which is preliminary data.</text>
</comment>
<dbReference type="GO" id="GO:0000155">
    <property type="term" value="F:phosphorelay sensor kinase activity"/>
    <property type="evidence" value="ECO:0007669"/>
    <property type="project" value="InterPro"/>
</dbReference>
<feature type="coiled-coil region" evidence="12">
    <location>
        <begin position="70"/>
        <end position="97"/>
    </location>
</feature>
<dbReference type="SMART" id="SM00387">
    <property type="entry name" value="HATPase_c"/>
    <property type="match status" value="1"/>
</dbReference>
<feature type="domain" description="Histidine kinase" evidence="13">
    <location>
        <begin position="97"/>
        <end position="322"/>
    </location>
</feature>
<evidence type="ECO:0000256" key="5">
    <source>
        <dbReference type="ARBA" id="ARBA00022553"/>
    </source>
</evidence>
<dbReference type="InterPro" id="IPR003594">
    <property type="entry name" value="HATPase_dom"/>
</dbReference>
<keyword evidence="5" id="KW-0597">Phosphoprotein</keyword>
<proteinExistence type="predicted"/>
<dbReference type="PROSITE" id="PS50109">
    <property type="entry name" value="HIS_KIN"/>
    <property type="match status" value="1"/>
</dbReference>
<evidence type="ECO:0000256" key="7">
    <source>
        <dbReference type="ARBA" id="ARBA00022741"/>
    </source>
</evidence>
<evidence type="ECO:0000256" key="3">
    <source>
        <dbReference type="ARBA" id="ARBA00012438"/>
    </source>
</evidence>
<keyword evidence="8" id="KW-0418">Kinase</keyword>
<name>A0A7X2ZFD1_9BACL</name>
<dbReference type="Gene3D" id="3.30.565.10">
    <property type="entry name" value="Histidine kinase-like ATPase, C-terminal domain"/>
    <property type="match status" value="1"/>
</dbReference>
<dbReference type="InterPro" id="IPR005467">
    <property type="entry name" value="His_kinase_dom"/>
</dbReference>
<dbReference type="InterPro" id="IPR036890">
    <property type="entry name" value="HATPase_C_sf"/>
</dbReference>
<dbReference type="GO" id="GO:0005886">
    <property type="term" value="C:plasma membrane"/>
    <property type="evidence" value="ECO:0007669"/>
    <property type="project" value="UniProtKB-SubCell"/>
</dbReference>
<evidence type="ECO:0000259" key="13">
    <source>
        <dbReference type="PROSITE" id="PS50109"/>
    </source>
</evidence>
<dbReference type="PANTHER" id="PTHR43711:SF1">
    <property type="entry name" value="HISTIDINE KINASE 1"/>
    <property type="match status" value="1"/>
</dbReference>
<dbReference type="FunFam" id="3.30.565.10:FF:000023">
    <property type="entry name" value="PAS domain-containing sensor histidine kinase"/>
    <property type="match status" value="1"/>
</dbReference>
<dbReference type="CDD" id="cd00082">
    <property type="entry name" value="HisKA"/>
    <property type="match status" value="1"/>
</dbReference>
<dbReference type="RefSeq" id="WP_127609554.1">
    <property type="nucleotide sequence ID" value="NZ_JARTHJ010000167.1"/>
</dbReference>
<keyword evidence="12" id="KW-0175">Coiled coil</keyword>
<evidence type="ECO:0000256" key="4">
    <source>
        <dbReference type="ARBA" id="ARBA00022475"/>
    </source>
</evidence>
<reference evidence="14 15" key="1">
    <citation type="submission" date="2019-11" db="EMBL/GenBank/DDBJ databases">
        <title>Draft genome sequences of five Paenibacillus species of dairy origin.</title>
        <authorList>
            <person name="Olajide A.M."/>
            <person name="Chen S."/>
            <person name="Lapointe G."/>
        </authorList>
    </citation>
    <scope>NUCLEOTIDE SEQUENCE [LARGE SCALE GENOMIC DNA]</scope>
    <source>
        <strain evidence="14 15">2CS3</strain>
    </source>
</reference>
<dbReference type="AlphaFoldDB" id="A0A7X2ZFD1"/>
<dbReference type="EMBL" id="WNZX01000033">
    <property type="protein sequence ID" value="MUG73834.1"/>
    <property type="molecule type" value="Genomic_DNA"/>
</dbReference>
<keyword evidence="9" id="KW-0067">ATP-binding</keyword>
<dbReference type="InterPro" id="IPR036097">
    <property type="entry name" value="HisK_dim/P_sf"/>
</dbReference>
<dbReference type="Proteomes" id="UP000450917">
    <property type="component" value="Unassembled WGS sequence"/>
</dbReference>
<evidence type="ECO:0000256" key="2">
    <source>
        <dbReference type="ARBA" id="ARBA00004236"/>
    </source>
</evidence>
<organism evidence="14 15">
    <name type="scientific">Paenibacillus validus</name>
    <dbReference type="NCBI Taxonomy" id="44253"/>
    <lineage>
        <taxon>Bacteria</taxon>
        <taxon>Bacillati</taxon>
        <taxon>Bacillota</taxon>
        <taxon>Bacilli</taxon>
        <taxon>Bacillales</taxon>
        <taxon>Paenibacillaceae</taxon>
        <taxon>Paenibacillus</taxon>
    </lineage>
</organism>
<dbReference type="PANTHER" id="PTHR43711">
    <property type="entry name" value="TWO-COMPONENT HISTIDINE KINASE"/>
    <property type="match status" value="1"/>
</dbReference>
<dbReference type="PRINTS" id="PR00344">
    <property type="entry name" value="BCTRLSENSOR"/>
</dbReference>
<dbReference type="SMART" id="SM00388">
    <property type="entry name" value="HisKA"/>
    <property type="match status" value="1"/>
</dbReference>
<evidence type="ECO:0000256" key="6">
    <source>
        <dbReference type="ARBA" id="ARBA00022679"/>
    </source>
</evidence>
<dbReference type="CDD" id="cd00075">
    <property type="entry name" value="HATPase"/>
    <property type="match status" value="1"/>
</dbReference>
<evidence type="ECO:0000256" key="8">
    <source>
        <dbReference type="ARBA" id="ARBA00022777"/>
    </source>
</evidence>
<dbReference type="SUPFAM" id="SSF55874">
    <property type="entry name" value="ATPase domain of HSP90 chaperone/DNA topoisomerase II/histidine kinase"/>
    <property type="match status" value="1"/>
</dbReference>
<gene>
    <name evidence="14" type="ORF">GNP93_24820</name>
</gene>
<comment type="subcellular location">
    <subcellularLocation>
        <location evidence="2">Cell membrane</location>
    </subcellularLocation>
</comment>
<evidence type="ECO:0000256" key="11">
    <source>
        <dbReference type="ARBA" id="ARBA00023136"/>
    </source>
</evidence>
<evidence type="ECO:0000256" key="1">
    <source>
        <dbReference type="ARBA" id="ARBA00000085"/>
    </source>
</evidence>
<evidence type="ECO:0000256" key="9">
    <source>
        <dbReference type="ARBA" id="ARBA00022840"/>
    </source>
</evidence>
<dbReference type="SUPFAM" id="SSF47384">
    <property type="entry name" value="Homodimeric domain of signal transducing histidine kinase"/>
    <property type="match status" value="1"/>
</dbReference>
<keyword evidence="6" id="KW-0808">Transferase</keyword>
<keyword evidence="4" id="KW-1003">Cell membrane</keyword>
<dbReference type="InterPro" id="IPR004358">
    <property type="entry name" value="Sig_transdc_His_kin-like_C"/>
</dbReference>
<dbReference type="Gene3D" id="1.10.287.130">
    <property type="match status" value="1"/>
</dbReference>